<dbReference type="PANTHER" id="PTHR43649:SF12">
    <property type="entry name" value="DIACETYLCHITOBIOSE BINDING PROTEIN DASA"/>
    <property type="match status" value="1"/>
</dbReference>
<dbReference type="Pfam" id="PF01547">
    <property type="entry name" value="SBP_bac_1"/>
    <property type="match status" value="1"/>
</dbReference>
<dbReference type="PANTHER" id="PTHR43649">
    <property type="entry name" value="ARABINOSE-BINDING PROTEIN-RELATED"/>
    <property type="match status" value="1"/>
</dbReference>
<dbReference type="InterPro" id="IPR050490">
    <property type="entry name" value="Bact_solute-bd_prot1"/>
</dbReference>
<evidence type="ECO:0000313" key="1">
    <source>
        <dbReference type="EMBL" id="MBP1993099.1"/>
    </source>
</evidence>
<dbReference type="SUPFAM" id="SSF53850">
    <property type="entry name" value="Periplasmic binding protein-like II"/>
    <property type="match status" value="1"/>
</dbReference>
<dbReference type="RefSeq" id="WP_209974661.1">
    <property type="nucleotide sequence ID" value="NZ_JAGGLB010000017.1"/>
</dbReference>
<evidence type="ECO:0000313" key="2">
    <source>
        <dbReference type="Proteomes" id="UP001519287"/>
    </source>
</evidence>
<gene>
    <name evidence="1" type="ORF">J2Z66_004716</name>
</gene>
<dbReference type="EMBL" id="JAGGLB010000017">
    <property type="protein sequence ID" value="MBP1993099.1"/>
    <property type="molecule type" value="Genomic_DNA"/>
</dbReference>
<comment type="caution">
    <text evidence="1">The sequence shown here is derived from an EMBL/GenBank/DDBJ whole genome shotgun (WGS) entry which is preliminary data.</text>
</comment>
<dbReference type="InterPro" id="IPR006059">
    <property type="entry name" value="SBP"/>
</dbReference>
<proteinExistence type="predicted"/>
<name>A0ABS4IZU2_9BACL</name>
<dbReference type="Gene3D" id="3.40.190.10">
    <property type="entry name" value="Periplasmic binding protein-like II"/>
    <property type="match status" value="2"/>
</dbReference>
<sequence>MKQGMGRRMYISLIISLAFMISTIGLTACSSKKSTGGISTSGMSTENSKNMSSNINILLSDASSAWAIQYTDDDMYTKELSRLSGYNLKYEFLSAADYNQQLTVRFESKNLPDVLSTVSISSEAHPGAVEKNMFTPLNDLLDTYGPNIKKNIPKEIWDSPRVSKNGQIYGIPVLGGAPAIQVVYIRQDWLDKLNMPQPKTIDDYLKFFEAVKVEDMNGNGDPNDEYGFYVRENLEYSELFFKEFGVHPREWVMRDGKLQPGFIQPEIKDALRFWKMLYDKGYINPDLFTNKMSDWRAGIKEGKAGMWVHDVPNYASDWGAESFVNEKNVKLSMLGAIEGPKGKGLTVQDDHIMFVWVIPTSNIKPENVIKFLDWAWSDEKADQFFAYGIEGTDYTVENGKIIYDSTNKQNVEMNINEAFRIMLNPRQDGRLLPLVLNLDPNAEQLKQGLKVAEQSIFTSDGFGMPTLEASKSRPELAGFGAGSLFLDMFAKILSGKVEDIDSTFDAFTKEWKIRGGDEIVGEATSWYKHFHRNP</sequence>
<accession>A0ABS4IZU2</accession>
<dbReference type="Proteomes" id="UP001519287">
    <property type="component" value="Unassembled WGS sequence"/>
</dbReference>
<organism evidence="1 2">
    <name type="scientific">Paenibacillus eucommiae</name>
    <dbReference type="NCBI Taxonomy" id="1355755"/>
    <lineage>
        <taxon>Bacteria</taxon>
        <taxon>Bacillati</taxon>
        <taxon>Bacillota</taxon>
        <taxon>Bacilli</taxon>
        <taxon>Bacillales</taxon>
        <taxon>Paenibacillaceae</taxon>
        <taxon>Paenibacillus</taxon>
    </lineage>
</organism>
<reference evidence="1 2" key="1">
    <citation type="submission" date="2021-03" db="EMBL/GenBank/DDBJ databases">
        <title>Genomic Encyclopedia of Type Strains, Phase IV (KMG-IV): sequencing the most valuable type-strain genomes for metagenomic binning, comparative biology and taxonomic classification.</title>
        <authorList>
            <person name="Goeker M."/>
        </authorList>
    </citation>
    <scope>NUCLEOTIDE SEQUENCE [LARGE SCALE GENOMIC DNA]</scope>
    <source>
        <strain evidence="1 2">DSM 26048</strain>
    </source>
</reference>
<dbReference type="PROSITE" id="PS51257">
    <property type="entry name" value="PROKAR_LIPOPROTEIN"/>
    <property type="match status" value="1"/>
</dbReference>
<protein>
    <submittedName>
        <fullName evidence="1">Aldouronate transport system substrate-binding protein</fullName>
    </submittedName>
</protein>
<keyword evidence="2" id="KW-1185">Reference proteome</keyword>